<dbReference type="Pfam" id="PF23809">
    <property type="entry name" value="Phage_holin_9"/>
    <property type="match status" value="1"/>
</dbReference>
<feature type="region of interest" description="Disordered" evidence="1">
    <location>
        <begin position="62"/>
        <end position="86"/>
    </location>
</feature>
<organism evidence="3 4">
    <name type="scientific">Actinotignum urinale</name>
    <dbReference type="NCBI Taxonomy" id="190146"/>
    <lineage>
        <taxon>Bacteria</taxon>
        <taxon>Bacillati</taxon>
        <taxon>Actinomycetota</taxon>
        <taxon>Actinomycetes</taxon>
        <taxon>Actinomycetales</taxon>
        <taxon>Actinomycetaceae</taxon>
        <taxon>Actinotignum</taxon>
    </lineage>
</organism>
<feature type="transmembrane region" description="Helical" evidence="2">
    <location>
        <begin position="38"/>
        <end position="59"/>
    </location>
</feature>
<gene>
    <name evidence="3" type="ORF">R6G80_00820</name>
</gene>
<evidence type="ECO:0000313" key="4">
    <source>
        <dbReference type="Proteomes" id="UP001281731"/>
    </source>
</evidence>
<evidence type="ECO:0008006" key="5">
    <source>
        <dbReference type="Google" id="ProtNLM"/>
    </source>
</evidence>
<proteinExistence type="predicted"/>
<accession>A0AAW9HVA5</accession>
<keyword evidence="2" id="KW-0812">Transmembrane</keyword>
<evidence type="ECO:0000256" key="1">
    <source>
        <dbReference type="SAM" id="MobiDB-lite"/>
    </source>
</evidence>
<dbReference type="AlphaFoldDB" id="A0AAW9HVA5"/>
<name>A0AAW9HVA5_9ACTO</name>
<dbReference type="InterPro" id="IPR056390">
    <property type="entry name" value="Holin_phage"/>
</dbReference>
<protein>
    <recommendedName>
        <fullName evidence="5">DUF4229 domain-containing protein</fullName>
    </recommendedName>
</protein>
<dbReference type="Proteomes" id="UP001281731">
    <property type="component" value="Unassembled WGS sequence"/>
</dbReference>
<sequence length="86" mass="9417">MHIDHILTVAVRAWLYRVFTAIFALLITYGVVDGAQSGQWLGLVVAILGFANAGVASAYTPRDGNLQAPQHEARKEKSKHALDEKE</sequence>
<evidence type="ECO:0000256" key="2">
    <source>
        <dbReference type="SAM" id="Phobius"/>
    </source>
</evidence>
<evidence type="ECO:0000313" key="3">
    <source>
        <dbReference type="EMBL" id="MDY5154272.1"/>
    </source>
</evidence>
<comment type="caution">
    <text evidence="3">The sequence shown here is derived from an EMBL/GenBank/DDBJ whole genome shotgun (WGS) entry which is preliminary data.</text>
</comment>
<feature type="compositionally biased region" description="Basic and acidic residues" evidence="1">
    <location>
        <begin position="71"/>
        <end position="86"/>
    </location>
</feature>
<reference evidence="3" key="1">
    <citation type="submission" date="2023-10" db="EMBL/GenBank/DDBJ databases">
        <title>Whole Genome based description of the genera Actinobaculum and Actinotignum reveals a complex phylogenetic relationship within the species included in the genus Actinotignum.</title>
        <authorList>
            <person name="Jensen C.S."/>
            <person name="Dargis R."/>
            <person name="Kemp M."/>
            <person name="Christensen J.J."/>
        </authorList>
    </citation>
    <scope>NUCLEOTIDE SEQUENCE</scope>
    <source>
        <strain evidence="3">SLA_B511</strain>
    </source>
</reference>
<keyword evidence="2" id="KW-0472">Membrane</keyword>
<dbReference type="EMBL" id="JAWNGC010000001">
    <property type="protein sequence ID" value="MDY5154272.1"/>
    <property type="molecule type" value="Genomic_DNA"/>
</dbReference>
<keyword evidence="2" id="KW-1133">Transmembrane helix</keyword>
<dbReference type="RefSeq" id="WP_022865879.1">
    <property type="nucleotide sequence ID" value="NZ_CAMYCL010000018.1"/>
</dbReference>
<feature type="transmembrane region" description="Helical" evidence="2">
    <location>
        <begin position="14"/>
        <end position="32"/>
    </location>
</feature>